<keyword evidence="4" id="KW-1185">Reference proteome</keyword>
<comment type="caution">
    <text evidence="3">The sequence shown here is derived from an EMBL/GenBank/DDBJ whole genome shotgun (WGS) entry which is preliminary data.</text>
</comment>
<feature type="non-terminal residue" evidence="3">
    <location>
        <position position="279"/>
    </location>
</feature>
<organism evidence="3 4">
    <name type="scientific">Gigaspora margarita</name>
    <dbReference type="NCBI Taxonomy" id="4874"/>
    <lineage>
        <taxon>Eukaryota</taxon>
        <taxon>Fungi</taxon>
        <taxon>Fungi incertae sedis</taxon>
        <taxon>Mucoromycota</taxon>
        <taxon>Glomeromycotina</taxon>
        <taxon>Glomeromycetes</taxon>
        <taxon>Diversisporales</taxon>
        <taxon>Gigasporaceae</taxon>
        <taxon>Gigaspora</taxon>
    </lineage>
</organism>
<evidence type="ECO:0000313" key="4">
    <source>
        <dbReference type="Proteomes" id="UP000789901"/>
    </source>
</evidence>
<name>A0ABN7W2F5_GIGMA</name>
<sequence length="279" mass="33163">MNMFRRFIICSLSSFQNKLPNEINSTESEINSNKSIPSSKFWIDSETKALLSFLGDNFDLYRKNKQKFYAAAAINIDNNRTSAQIDSKIQSFRTRYEKEIKEETGKARSKWPYLDKMNELFGNRENVKPDYLISSINENMIAESDENHTTTISKKKKQKVSEVDQIYLDELNSLKKAKKESLNIAQERLEIECEKLKWKKEKFDKEQEWKFKLEMERMEKEFDHKLKVRELELKYQEKYHLLIKFWNPEIELDLGSNFGYTTQNLGSANQEPDILENFI</sequence>
<evidence type="ECO:0000256" key="1">
    <source>
        <dbReference type="SAM" id="Coils"/>
    </source>
</evidence>
<feature type="domain" description="Myb/SANT-like DNA-binding" evidence="2">
    <location>
        <begin position="40"/>
        <end position="120"/>
    </location>
</feature>
<evidence type="ECO:0000313" key="3">
    <source>
        <dbReference type="EMBL" id="CAG8812994.1"/>
    </source>
</evidence>
<gene>
    <name evidence="3" type="ORF">GMARGA_LOCUS25678</name>
</gene>
<dbReference type="EMBL" id="CAJVQB010028751">
    <property type="protein sequence ID" value="CAG8812994.1"/>
    <property type="molecule type" value="Genomic_DNA"/>
</dbReference>
<reference evidence="3 4" key="1">
    <citation type="submission" date="2021-06" db="EMBL/GenBank/DDBJ databases">
        <authorList>
            <person name="Kallberg Y."/>
            <person name="Tangrot J."/>
            <person name="Rosling A."/>
        </authorList>
    </citation>
    <scope>NUCLEOTIDE SEQUENCE [LARGE SCALE GENOMIC DNA]</scope>
    <source>
        <strain evidence="3 4">120-4 pot B 10/14</strain>
    </source>
</reference>
<evidence type="ECO:0000259" key="2">
    <source>
        <dbReference type="Pfam" id="PF13837"/>
    </source>
</evidence>
<proteinExistence type="predicted"/>
<protein>
    <submittedName>
        <fullName evidence="3">29955_t:CDS:1</fullName>
    </submittedName>
</protein>
<dbReference type="Proteomes" id="UP000789901">
    <property type="component" value="Unassembled WGS sequence"/>
</dbReference>
<accession>A0ABN7W2F5</accession>
<feature type="coiled-coil region" evidence="1">
    <location>
        <begin position="168"/>
        <end position="206"/>
    </location>
</feature>
<dbReference type="InterPro" id="IPR044822">
    <property type="entry name" value="Myb_DNA-bind_4"/>
</dbReference>
<keyword evidence="1" id="KW-0175">Coiled coil</keyword>
<dbReference type="Pfam" id="PF13837">
    <property type="entry name" value="Myb_DNA-bind_4"/>
    <property type="match status" value="1"/>
</dbReference>